<dbReference type="InterPro" id="IPR050205">
    <property type="entry name" value="CDPK_Ser/Thr_kinases"/>
</dbReference>
<dbReference type="Gene3D" id="3.30.200.20">
    <property type="entry name" value="Phosphorylase Kinase, domain 1"/>
    <property type="match status" value="1"/>
</dbReference>
<organism evidence="8 9">
    <name type="scientific">Durusdinium trenchii</name>
    <dbReference type="NCBI Taxonomy" id="1381693"/>
    <lineage>
        <taxon>Eukaryota</taxon>
        <taxon>Sar</taxon>
        <taxon>Alveolata</taxon>
        <taxon>Dinophyceae</taxon>
        <taxon>Suessiales</taxon>
        <taxon>Symbiodiniaceae</taxon>
        <taxon>Durusdinium</taxon>
    </lineage>
</organism>
<feature type="compositionally biased region" description="Low complexity" evidence="6">
    <location>
        <begin position="244"/>
        <end position="256"/>
    </location>
</feature>
<dbReference type="Proteomes" id="UP001642484">
    <property type="component" value="Unassembled WGS sequence"/>
</dbReference>
<dbReference type="PANTHER" id="PTHR24349">
    <property type="entry name" value="SERINE/THREONINE-PROTEIN KINASE"/>
    <property type="match status" value="1"/>
</dbReference>
<keyword evidence="5" id="KW-0067">ATP-binding</keyword>
<keyword evidence="2" id="KW-0808">Transferase</keyword>
<evidence type="ECO:0000256" key="3">
    <source>
        <dbReference type="ARBA" id="ARBA00022741"/>
    </source>
</evidence>
<dbReference type="InterPro" id="IPR000719">
    <property type="entry name" value="Prot_kinase_dom"/>
</dbReference>
<evidence type="ECO:0000256" key="1">
    <source>
        <dbReference type="ARBA" id="ARBA00022527"/>
    </source>
</evidence>
<dbReference type="InterPro" id="IPR011009">
    <property type="entry name" value="Kinase-like_dom_sf"/>
</dbReference>
<dbReference type="Gene3D" id="1.10.238.10">
    <property type="entry name" value="EF-hand"/>
    <property type="match status" value="1"/>
</dbReference>
<keyword evidence="9" id="KW-1185">Reference proteome</keyword>
<feature type="region of interest" description="Disordered" evidence="6">
    <location>
        <begin position="220"/>
        <end position="276"/>
    </location>
</feature>
<evidence type="ECO:0000256" key="6">
    <source>
        <dbReference type="SAM" id="MobiDB-lite"/>
    </source>
</evidence>
<sequence length="616" mass="68293">MGQGCSSGCISEPRLHCACADGSLCGSHDEVIVGSDDMMRGVLRYRASGSRSLPEDFQTEAGPGCYLGICSLGAVVRTLHVPTNSECALKRISKKLLCGPAWRSDVEKLQDLDHPHICRTFDVFEDSASVYIVMELCRGGNLNNLAQLSGHALSEANVAVFVYQMVQAVTHLHSLGVVHCDMCPENWLIEKSLNTTTPPSEVKLKMIDFGLSSKYGRESPRNPARYMYPNVNAGNSSVERRLSRVSNTSSTQTSRSGRSRKSSKGENKKPLSASKLFCQAPEQLDPPVKPSPAMDIWAIGVLSHFLLLGTSPFEPSKGVTNPADNLAFRNARYVFMPAEVWRHISNDAKSFIALCLEREPESRPTAKMLLSMPWMRMARSMLEGTALTMPMTMPEKEEDLNSIPALSSMDTSSTPRSRSMEISGPAWQIAQMNLLRFREYQALERDIIISVAHEVHPHNLETLRDAVKTKDLDGCGFVLWVVLMSCVRQCGASLADMDLEIPELAEGWVNYNDFMADLVLFQKNMQESSMWFVFSCFDANGRGEADRRQIHRDLGNGKALLHQCVATNFPGVSIDTVRQTIGQASGRVKFEELFDALHSAAYEGKTSKDKPFSQRF</sequence>
<proteinExistence type="predicted"/>
<dbReference type="SUPFAM" id="SSF47473">
    <property type="entry name" value="EF-hand"/>
    <property type="match status" value="1"/>
</dbReference>
<evidence type="ECO:0000313" key="9">
    <source>
        <dbReference type="Proteomes" id="UP001642484"/>
    </source>
</evidence>
<keyword evidence="1" id="KW-0723">Serine/threonine-protein kinase</keyword>
<dbReference type="Pfam" id="PF00069">
    <property type="entry name" value="Pkinase"/>
    <property type="match status" value="2"/>
</dbReference>
<name>A0ABP0IDL6_9DINO</name>
<gene>
    <name evidence="8" type="ORF">CCMP2556_LOCUS5666</name>
</gene>
<evidence type="ECO:0000256" key="4">
    <source>
        <dbReference type="ARBA" id="ARBA00022777"/>
    </source>
</evidence>
<dbReference type="EMBL" id="CAXAMN010002403">
    <property type="protein sequence ID" value="CAK8999470.1"/>
    <property type="molecule type" value="Genomic_DNA"/>
</dbReference>
<feature type="domain" description="Protein kinase" evidence="7">
    <location>
        <begin position="61"/>
        <end position="375"/>
    </location>
</feature>
<evidence type="ECO:0000259" key="7">
    <source>
        <dbReference type="PROSITE" id="PS50011"/>
    </source>
</evidence>
<keyword evidence="4" id="KW-0418">Kinase</keyword>
<comment type="caution">
    <text evidence="8">The sequence shown here is derived from an EMBL/GenBank/DDBJ whole genome shotgun (WGS) entry which is preliminary data.</text>
</comment>
<evidence type="ECO:0000313" key="8">
    <source>
        <dbReference type="EMBL" id="CAK8999470.1"/>
    </source>
</evidence>
<evidence type="ECO:0000256" key="5">
    <source>
        <dbReference type="ARBA" id="ARBA00022840"/>
    </source>
</evidence>
<dbReference type="InterPro" id="IPR011992">
    <property type="entry name" value="EF-hand-dom_pair"/>
</dbReference>
<protein>
    <recommendedName>
        <fullName evidence="7">Protein kinase domain-containing protein</fullName>
    </recommendedName>
</protein>
<dbReference type="SUPFAM" id="SSF56112">
    <property type="entry name" value="Protein kinase-like (PK-like)"/>
    <property type="match status" value="1"/>
</dbReference>
<evidence type="ECO:0000256" key="2">
    <source>
        <dbReference type="ARBA" id="ARBA00022679"/>
    </source>
</evidence>
<dbReference type="Gene3D" id="1.10.510.10">
    <property type="entry name" value="Transferase(Phosphotransferase) domain 1"/>
    <property type="match status" value="1"/>
</dbReference>
<reference evidence="8 9" key="1">
    <citation type="submission" date="2024-02" db="EMBL/GenBank/DDBJ databases">
        <authorList>
            <person name="Chen Y."/>
            <person name="Shah S."/>
            <person name="Dougan E. K."/>
            <person name="Thang M."/>
            <person name="Chan C."/>
        </authorList>
    </citation>
    <scope>NUCLEOTIDE SEQUENCE [LARGE SCALE GENOMIC DNA]</scope>
</reference>
<accession>A0ABP0IDL6</accession>
<dbReference type="PROSITE" id="PS50011">
    <property type="entry name" value="PROTEIN_KINASE_DOM"/>
    <property type="match status" value="1"/>
</dbReference>
<keyword evidence="3" id="KW-0547">Nucleotide-binding</keyword>